<dbReference type="SUPFAM" id="SSF53850">
    <property type="entry name" value="Periplasmic binding protein-like II"/>
    <property type="match status" value="1"/>
</dbReference>
<dbReference type="AlphaFoldDB" id="A0A542ZAS3"/>
<dbReference type="PANTHER" id="PTHR43649">
    <property type="entry name" value="ARABINOSE-BINDING PROTEIN-RELATED"/>
    <property type="match status" value="1"/>
</dbReference>
<evidence type="ECO:0000256" key="1">
    <source>
        <dbReference type="SAM" id="SignalP"/>
    </source>
</evidence>
<evidence type="ECO:0000313" key="2">
    <source>
        <dbReference type="EMBL" id="TQL57416.1"/>
    </source>
</evidence>
<comment type="caution">
    <text evidence="2">The sequence shown here is derived from an EMBL/GenBank/DDBJ whole genome shotgun (WGS) entry which is preliminary data.</text>
</comment>
<dbReference type="EMBL" id="VFOS01000004">
    <property type="protein sequence ID" value="TQL57416.1"/>
    <property type="molecule type" value="Genomic_DNA"/>
</dbReference>
<dbReference type="Pfam" id="PF01547">
    <property type="entry name" value="SBP_bac_1"/>
    <property type="match status" value="1"/>
</dbReference>
<keyword evidence="1" id="KW-0732">Signal</keyword>
<proteinExistence type="predicted"/>
<organism evidence="2 3">
    <name type="scientific">Rarobacter faecitabidus</name>
    <dbReference type="NCBI Taxonomy" id="13243"/>
    <lineage>
        <taxon>Bacteria</taxon>
        <taxon>Bacillati</taxon>
        <taxon>Actinomycetota</taxon>
        <taxon>Actinomycetes</taxon>
        <taxon>Micrococcales</taxon>
        <taxon>Rarobacteraceae</taxon>
        <taxon>Rarobacter</taxon>
    </lineage>
</organism>
<dbReference type="InterPro" id="IPR050490">
    <property type="entry name" value="Bact_solute-bd_prot1"/>
</dbReference>
<feature type="chain" id="PRO_5021962063" evidence="1">
    <location>
        <begin position="30"/>
        <end position="450"/>
    </location>
</feature>
<feature type="signal peptide" evidence="1">
    <location>
        <begin position="1"/>
        <end position="29"/>
    </location>
</feature>
<evidence type="ECO:0000313" key="3">
    <source>
        <dbReference type="Proteomes" id="UP000315389"/>
    </source>
</evidence>
<dbReference type="PANTHER" id="PTHR43649:SF14">
    <property type="entry name" value="BLR3389 PROTEIN"/>
    <property type="match status" value="1"/>
</dbReference>
<keyword evidence="3" id="KW-1185">Reference proteome</keyword>
<reference evidence="2 3" key="1">
    <citation type="submission" date="2019-06" db="EMBL/GenBank/DDBJ databases">
        <title>Sequencing the genomes of 1000 actinobacteria strains.</title>
        <authorList>
            <person name="Klenk H.-P."/>
        </authorList>
    </citation>
    <scope>NUCLEOTIDE SEQUENCE [LARGE SCALE GENOMIC DNA]</scope>
    <source>
        <strain evidence="2 3">DSM 4813</strain>
    </source>
</reference>
<sequence>MATKKLRRSAMLGRVVAATATLGLVAGLAACGSDSTSSNPTTDSPTASDISGELNILVSSADASDKAFGEVVDAFNAKYPNAKATLNSVPNDTYPTTKSAQLTAGKVDIFVVKTFREMPDYAVDSTSEDVQLAQSGGLLDLTDEAFMKNYTPSVLDSQAIGGRQFAVPTGNSYVTGLYYNKKIFADNGIEAPTTWTELQSAVSTLEGAGVTAFGIGGKDTWPAGLVMNGVVGGLYPTAADKQALTDSLWDQSASLDSGVPLEVLQKTQWVFDHAQKNFSGAGYDDMPAAFANGDFAILPDGTWNQPTIDTAVAGAFEYGYIPFPASDNAADNKYLNGKIELQLGVSAATKNKDAALAFLDLFSSKDVYTKFVATSGFSSAQPDIEQSEFLNSITDITSQFEPVWESIWIANANAGDAAAYPFNYPALKPLGSDDAAAAAAAANSAWTAAF</sequence>
<accession>A0A542ZAS3</accession>
<dbReference type="RefSeq" id="WP_142121895.1">
    <property type="nucleotide sequence ID" value="NZ_BAAASV010000002.1"/>
</dbReference>
<dbReference type="InterPro" id="IPR006059">
    <property type="entry name" value="SBP"/>
</dbReference>
<dbReference type="Gene3D" id="3.40.190.10">
    <property type="entry name" value="Periplasmic binding protein-like II"/>
    <property type="match status" value="2"/>
</dbReference>
<dbReference type="PROSITE" id="PS51257">
    <property type="entry name" value="PROKAR_LIPOPROTEIN"/>
    <property type="match status" value="1"/>
</dbReference>
<protein>
    <submittedName>
        <fullName evidence="2">Raffinose/stachyose/melibiose transport system substrate-binding protein</fullName>
    </submittedName>
</protein>
<name>A0A542ZAS3_RARFA</name>
<dbReference type="Proteomes" id="UP000315389">
    <property type="component" value="Unassembled WGS sequence"/>
</dbReference>
<gene>
    <name evidence="2" type="ORF">FB461_2150</name>
</gene>
<dbReference type="OrthoDB" id="8478044at2"/>